<dbReference type="InterPro" id="IPR006603">
    <property type="entry name" value="PQ-loop_rpt"/>
</dbReference>
<dbReference type="Proteomes" id="UP000218231">
    <property type="component" value="Unassembled WGS sequence"/>
</dbReference>
<dbReference type="EMBL" id="LIAE01008690">
    <property type="protein sequence ID" value="PAV72820.1"/>
    <property type="molecule type" value="Genomic_DNA"/>
</dbReference>
<dbReference type="STRING" id="2018661.A0A2A2KFZ6"/>
<evidence type="ECO:0000256" key="1">
    <source>
        <dbReference type="ARBA" id="ARBA00004141"/>
    </source>
</evidence>
<feature type="transmembrane region" description="Helical" evidence="5">
    <location>
        <begin position="20"/>
        <end position="43"/>
    </location>
</feature>
<evidence type="ECO:0000256" key="4">
    <source>
        <dbReference type="ARBA" id="ARBA00023136"/>
    </source>
</evidence>
<dbReference type="PANTHER" id="PTHR14856:SF9">
    <property type="entry name" value="PQ-LOOP REPEAT-CONTAINING PROTEIN 1"/>
    <property type="match status" value="1"/>
</dbReference>
<proteinExistence type="predicted"/>
<dbReference type="GO" id="GO:0016020">
    <property type="term" value="C:membrane"/>
    <property type="evidence" value="ECO:0007669"/>
    <property type="project" value="UniProtKB-SubCell"/>
</dbReference>
<dbReference type="Pfam" id="PF04193">
    <property type="entry name" value="PQ-loop"/>
    <property type="match status" value="1"/>
</dbReference>
<dbReference type="GO" id="GO:0042147">
    <property type="term" value="P:retrograde transport, endosome to Golgi"/>
    <property type="evidence" value="ECO:0007669"/>
    <property type="project" value="TreeGrafter"/>
</dbReference>
<dbReference type="OrthoDB" id="292213at2759"/>
<organism evidence="6 7">
    <name type="scientific">Diploscapter pachys</name>
    <dbReference type="NCBI Taxonomy" id="2018661"/>
    <lineage>
        <taxon>Eukaryota</taxon>
        <taxon>Metazoa</taxon>
        <taxon>Ecdysozoa</taxon>
        <taxon>Nematoda</taxon>
        <taxon>Chromadorea</taxon>
        <taxon>Rhabditida</taxon>
        <taxon>Rhabditina</taxon>
        <taxon>Rhabditomorpha</taxon>
        <taxon>Rhabditoidea</taxon>
        <taxon>Rhabditidae</taxon>
        <taxon>Diploscapter</taxon>
    </lineage>
</organism>
<dbReference type="GO" id="GO:0005768">
    <property type="term" value="C:endosome"/>
    <property type="evidence" value="ECO:0007669"/>
    <property type="project" value="TreeGrafter"/>
</dbReference>
<comment type="caution">
    <text evidence="6">The sequence shown here is derived from an EMBL/GenBank/DDBJ whole genome shotgun (WGS) entry which is preliminary data.</text>
</comment>
<name>A0A2A2KFZ6_9BILA</name>
<evidence type="ECO:0000256" key="2">
    <source>
        <dbReference type="ARBA" id="ARBA00022692"/>
    </source>
</evidence>
<evidence type="ECO:0000256" key="5">
    <source>
        <dbReference type="SAM" id="Phobius"/>
    </source>
</evidence>
<protein>
    <recommendedName>
        <fullName evidence="8">PQ-loop repeat-containing protein 1</fullName>
    </recommendedName>
</protein>
<keyword evidence="3 5" id="KW-1133">Transmembrane helix</keyword>
<feature type="transmembrane region" description="Helical" evidence="5">
    <location>
        <begin position="55"/>
        <end position="77"/>
    </location>
</feature>
<dbReference type="GO" id="GO:0005802">
    <property type="term" value="C:trans-Golgi network"/>
    <property type="evidence" value="ECO:0007669"/>
    <property type="project" value="TreeGrafter"/>
</dbReference>
<dbReference type="InterPro" id="IPR052241">
    <property type="entry name" value="SLC66/Scramblase_ANY1"/>
</dbReference>
<dbReference type="PANTHER" id="PTHR14856">
    <property type="entry name" value="PQ-LOOP REPEAT-CONTAINING PROTEIN 1-LIKE PROTEIN"/>
    <property type="match status" value="1"/>
</dbReference>
<comment type="subcellular location">
    <subcellularLocation>
        <location evidence="1">Membrane</location>
        <topology evidence="1">Multi-pass membrane protein</topology>
    </subcellularLocation>
</comment>
<keyword evidence="4 5" id="KW-0472">Membrane</keyword>
<gene>
    <name evidence="6" type="ORF">WR25_18998</name>
</gene>
<evidence type="ECO:0000256" key="3">
    <source>
        <dbReference type="ARBA" id="ARBA00022989"/>
    </source>
</evidence>
<evidence type="ECO:0008006" key="8">
    <source>
        <dbReference type="Google" id="ProtNLM"/>
    </source>
</evidence>
<evidence type="ECO:0000313" key="7">
    <source>
        <dbReference type="Proteomes" id="UP000218231"/>
    </source>
</evidence>
<accession>A0A2A2KFZ6</accession>
<dbReference type="FunFam" id="1.20.1280.290:FF:000008">
    <property type="entry name" value="PQ-loop repeat-containing protein 1"/>
    <property type="match status" value="1"/>
</dbReference>
<dbReference type="AlphaFoldDB" id="A0A2A2KFZ6"/>
<evidence type="ECO:0000313" key="6">
    <source>
        <dbReference type="EMBL" id="PAV72820.1"/>
    </source>
</evidence>
<dbReference type="GO" id="GO:0045332">
    <property type="term" value="P:phospholipid translocation"/>
    <property type="evidence" value="ECO:0007669"/>
    <property type="project" value="TreeGrafter"/>
</dbReference>
<keyword evidence="2 5" id="KW-0812">Transmembrane</keyword>
<reference evidence="6 7" key="1">
    <citation type="journal article" date="2017" name="Curr. Biol.">
        <title>Genome architecture and evolution of a unichromosomal asexual nematode.</title>
        <authorList>
            <person name="Fradin H."/>
            <person name="Zegar C."/>
            <person name="Gutwein M."/>
            <person name="Lucas J."/>
            <person name="Kovtun M."/>
            <person name="Corcoran D."/>
            <person name="Baugh L.R."/>
            <person name="Kiontke K."/>
            <person name="Gunsalus K."/>
            <person name="Fitch D.H."/>
            <person name="Piano F."/>
        </authorList>
    </citation>
    <scope>NUCLEOTIDE SEQUENCE [LARGE SCALE GENOMIC DNA]</scope>
    <source>
        <strain evidence="6">PF1309</strain>
    </source>
</reference>
<sequence length="129" mass="14939">MMVVDASGLKLVDWNKMASYIIVGVKYFFQFFIIVGGAIPYVFQYTEIHHRKNAQGFSLFVCLALCVANILRILFWFGKRFDTTLLIQSVVMFICMLLMLEIVVRMNKRHTPKALRKSILRKSSALHAF</sequence>
<dbReference type="GO" id="GO:0005829">
    <property type="term" value="C:cytosol"/>
    <property type="evidence" value="ECO:0007669"/>
    <property type="project" value="GOC"/>
</dbReference>
<keyword evidence="7" id="KW-1185">Reference proteome</keyword>
<dbReference type="Gene3D" id="1.20.1280.290">
    <property type="match status" value="1"/>
</dbReference>
<feature type="transmembrane region" description="Helical" evidence="5">
    <location>
        <begin position="83"/>
        <end position="104"/>
    </location>
</feature>